<dbReference type="SMART" id="SM00758">
    <property type="entry name" value="PA14"/>
    <property type="match status" value="1"/>
</dbReference>
<accession>A0A8J7DYB8</accession>
<name>A0A8J7DYB8_9CYAN</name>
<dbReference type="PROSITE" id="PS51820">
    <property type="entry name" value="PA14"/>
    <property type="match status" value="1"/>
</dbReference>
<feature type="domain" description="PA14" evidence="1">
    <location>
        <begin position="1"/>
        <end position="124"/>
    </location>
</feature>
<reference evidence="2" key="1">
    <citation type="submission" date="2020-10" db="EMBL/GenBank/DDBJ databases">
        <authorList>
            <person name="Castelo-Branco R."/>
            <person name="Eusebio N."/>
            <person name="Adriana R."/>
            <person name="Vieira A."/>
            <person name="Brugerolle De Fraissinette N."/>
            <person name="Rezende De Castro R."/>
            <person name="Schneider M.P."/>
            <person name="Vasconcelos V."/>
            <person name="Leao P.N."/>
        </authorList>
    </citation>
    <scope>NUCLEOTIDE SEQUENCE</scope>
    <source>
        <strain evidence="2">LEGE 07157</strain>
    </source>
</reference>
<evidence type="ECO:0000313" key="3">
    <source>
        <dbReference type="Proteomes" id="UP000654482"/>
    </source>
</evidence>
<dbReference type="SUPFAM" id="SSF56988">
    <property type="entry name" value="Anthrax protective antigen"/>
    <property type="match status" value="1"/>
</dbReference>
<keyword evidence="3" id="KW-1185">Reference proteome</keyword>
<sequence length="132" mass="14902">MEDSNPLTIVPRQTLSYSSSPRSLYPSIEVDTFTTRWTGEIESLYGEDYTFHTESDDGVRLGVKGQLMIDSWNGCGNRNVLSLTLQGGQKYDIKLEYQEQGAGAHTKLLWSSSNQTKKVVPTIQLLHQQLYL</sequence>
<dbReference type="InterPro" id="IPR037524">
    <property type="entry name" value="PA14/GLEYA"/>
</dbReference>
<dbReference type="AlphaFoldDB" id="A0A8J7DYB8"/>
<dbReference type="Gene3D" id="3.90.182.10">
    <property type="entry name" value="Toxin - Anthrax Protective Antigen,domain 1"/>
    <property type="match status" value="1"/>
</dbReference>
<evidence type="ECO:0000313" key="2">
    <source>
        <dbReference type="EMBL" id="MBE9117492.1"/>
    </source>
</evidence>
<comment type="caution">
    <text evidence="2">The sequence shown here is derived from an EMBL/GenBank/DDBJ whole genome shotgun (WGS) entry which is preliminary data.</text>
</comment>
<dbReference type="Pfam" id="PF07691">
    <property type="entry name" value="PA14"/>
    <property type="match status" value="1"/>
</dbReference>
<dbReference type="EMBL" id="JADEWZ010000026">
    <property type="protein sequence ID" value="MBE9117492.1"/>
    <property type="molecule type" value="Genomic_DNA"/>
</dbReference>
<dbReference type="RefSeq" id="WP_194030582.1">
    <property type="nucleotide sequence ID" value="NZ_JADEWZ010000026.1"/>
</dbReference>
<dbReference type="Proteomes" id="UP000654482">
    <property type="component" value="Unassembled WGS sequence"/>
</dbReference>
<organism evidence="2 3">
    <name type="scientific">Lusitaniella coriacea LEGE 07157</name>
    <dbReference type="NCBI Taxonomy" id="945747"/>
    <lineage>
        <taxon>Bacteria</taxon>
        <taxon>Bacillati</taxon>
        <taxon>Cyanobacteriota</taxon>
        <taxon>Cyanophyceae</taxon>
        <taxon>Spirulinales</taxon>
        <taxon>Lusitaniellaceae</taxon>
        <taxon>Lusitaniella</taxon>
    </lineage>
</organism>
<protein>
    <recommendedName>
        <fullName evidence="1">PA14 domain-containing protein</fullName>
    </recommendedName>
</protein>
<proteinExistence type="predicted"/>
<dbReference type="InterPro" id="IPR011658">
    <property type="entry name" value="PA14_dom"/>
</dbReference>
<gene>
    <name evidence="2" type="ORF">IQ249_16450</name>
</gene>
<evidence type="ECO:0000259" key="1">
    <source>
        <dbReference type="PROSITE" id="PS51820"/>
    </source>
</evidence>